<evidence type="ECO:0000256" key="1">
    <source>
        <dbReference type="ARBA" id="ARBA00009995"/>
    </source>
</evidence>
<dbReference type="Gene3D" id="3.40.50.2000">
    <property type="entry name" value="Glycogen Phosphorylase B"/>
    <property type="match status" value="1"/>
</dbReference>
<name>A0A7J7GZ72_CAMSI</name>
<comment type="caution">
    <text evidence="2">The sequence shown here is derived from an EMBL/GenBank/DDBJ whole genome shotgun (WGS) entry which is preliminary data.</text>
</comment>
<accession>A0A7J7GZ72</accession>
<reference evidence="3" key="1">
    <citation type="journal article" date="2020" name="Nat. Commun.">
        <title>Genome assembly of wild tea tree DASZ reveals pedigree and selection history of tea varieties.</title>
        <authorList>
            <person name="Zhang W."/>
            <person name="Zhang Y."/>
            <person name="Qiu H."/>
            <person name="Guo Y."/>
            <person name="Wan H."/>
            <person name="Zhang X."/>
            <person name="Scossa F."/>
            <person name="Alseekh S."/>
            <person name="Zhang Q."/>
            <person name="Wang P."/>
            <person name="Xu L."/>
            <person name="Schmidt M.H."/>
            <person name="Jia X."/>
            <person name="Li D."/>
            <person name="Zhu A."/>
            <person name="Guo F."/>
            <person name="Chen W."/>
            <person name="Ni D."/>
            <person name="Usadel B."/>
            <person name="Fernie A.R."/>
            <person name="Wen W."/>
        </authorList>
    </citation>
    <scope>NUCLEOTIDE SEQUENCE [LARGE SCALE GENOMIC DNA]</scope>
    <source>
        <strain evidence="3">cv. G240</strain>
    </source>
</reference>
<dbReference type="PANTHER" id="PTHR48048:SF45">
    <property type="entry name" value="GLYCOSYLTRANSFERASE"/>
    <property type="match status" value="1"/>
</dbReference>
<organism evidence="2 3">
    <name type="scientific">Camellia sinensis</name>
    <name type="common">Tea plant</name>
    <name type="synonym">Thea sinensis</name>
    <dbReference type="NCBI Taxonomy" id="4442"/>
    <lineage>
        <taxon>Eukaryota</taxon>
        <taxon>Viridiplantae</taxon>
        <taxon>Streptophyta</taxon>
        <taxon>Embryophyta</taxon>
        <taxon>Tracheophyta</taxon>
        <taxon>Spermatophyta</taxon>
        <taxon>Magnoliopsida</taxon>
        <taxon>eudicotyledons</taxon>
        <taxon>Gunneridae</taxon>
        <taxon>Pentapetalae</taxon>
        <taxon>asterids</taxon>
        <taxon>Ericales</taxon>
        <taxon>Theaceae</taxon>
        <taxon>Camellia</taxon>
    </lineage>
</organism>
<evidence type="ECO:0008006" key="4">
    <source>
        <dbReference type="Google" id="ProtNLM"/>
    </source>
</evidence>
<protein>
    <recommendedName>
        <fullName evidence="4">UDP-glycosyltransferase</fullName>
    </recommendedName>
</protein>
<evidence type="ECO:0000313" key="3">
    <source>
        <dbReference type="Proteomes" id="UP000593564"/>
    </source>
</evidence>
<proteinExistence type="inferred from homology"/>
<comment type="similarity">
    <text evidence="1">Belongs to the UDP-glycosyltransferase family.</text>
</comment>
<dbReference type="PANTHER" id="PTHR48048">
    <property type="entry name" value="GLYCOSYLTRANSFERASE"/>
    <property type="match status" value="1"/>
</dbReference>
<sequence>MDNKAELVFMLTPGMGHIVSMVEFAKRLHDQDQRFSITFLHIKPFHPLSLDYRNELGGSGNRVELVAAEEIESAVRFVMDGEILVRKRVKEIRENRKEAVGEGGSSLGSLKRLVGDMLERPLIREKASQI</sequence>
<dbReference type="InterPro" id="IPR050481">
    <property type="entry name" value="UDP-glycosyltransf_plant"/>
</dbReference>
<reference evidence="2 3" key="2">
    <citation type="submission" date="2020-07" db="EMBL/GenBank/DDBJ databases">
        <title>Genome assembly of wild tea tree DASZ reveals pedigree and selection history of tea varieties.</title>
        <authorList>
            <person name="Zhang W."/>
        </authorList>
    </citation>
    <scope>NUCLEOTIDE SEQUENCE [LARGE SCALE GENOMIC DNA]</scope>
    <source>
        <strain evidence="3">cv. G240</strain>
        <tissue evidence="2">Leaf</tissue>
    </source>
</reference>
<dbReference type="SUPFAM" id="SSF53756">
    <property type="entry name" value="UDP-Glycosyltransferase/glycogen phosphorylase"/>
    <property type="match status" value="2"/>
</dbReference>
<dbReference type="EMBL" id="JACBKZ010000007">
    <property type="protein sequence ID" value="KAF5946062.1"/>
    <property type="molecule type" value="Genomic_DNA"/>
</dbReference>
<keyword evidence="3" id="KW-1185">Reference proteome</keyword>
<evidence type="ECO:0000313" key="2">
    <source>
        <dbReference type="EMBL" id="KAF5946062.1"/>
    </source>
</evidence>
<dbReference type="AlphaFoldDB" id="A0A7J7GZ72"/>
<dbReference type="GO" id="GO:0035251">
    <property type="term" value="F:UDP-glucosyltransferase activity"/>
    <property type="evidence" value="ECO:0007669"/>
    <property type="project" value="InterPro"/>
</dbReference>
<gene>
    <name evidence="2" type="ORF">HYC85_016290</name>
</gene>
<dbReference type="Proteomes" id="UP000593564">
    <property type="component" value="Unassembled WGS sequence"/>
</dbReference>